<dbReference type="Gene3D" id="3.90.180.10">
    <property type="entry name" value="Medium-chain alcohol dehydrogenases, catalytic domain"/>
    <property type="match status" value="1"/>
</dbReference>
<sequence length="74" mass="7765">MSMMTAVGAFAGATLDDGQADVTVAVPDLRPRDVLVRVHGVLVNPVDVKRRAGLSRSAFNRHSPVTSLSPAPGR</sequence>
<accession>A0A6S6NZV8</accession>
<evidence type="ECO:0000256" key="1">
    <source>
        <dbReference type="SAM" id="MobiDB-lite"/>
    </source>
</evidence>
<dbReference type="AlphaFoldDB" id="A0A6S6NZV8"/>
<gene>
    <name evidence="2" type="ORF">NIIDNTM18_06600</name>
</gene>
<dbReference type="Proteomes" id="UP000515734">
    <property type="component" value="Chromosome"/>
</dbReference>
<reference evidence="2 3" key="1">
    <citation type="submission" date="2020-07" db="EMBL/GenBank/DDBJ databases">
        <title>Complete genome sequence of Mycolicibacterium litorale like strain isolated from cardiac implantable electronic device infection.</title>
        <authorList>
            <person name="Fukano H."/>
            <person name="Miyama H."/>
            <person name="Hoshino Y."/>
        </authorList>
    </citation>
    <scope>NUCLEOTIDE SEQUENCE [LARGE SCALE GENOMIC DNA]</scope>
    <source>
        <strain evidence="2 3">NIIDNTM18</strain>
    </source>
</reference>
<feature type="region of interest" description="Disordered" evidence="1">
    <location>
        <begin position="53"/>
        <end position="74"/>
    </location>
</feature>
<name>A0A6S6NZV8_9MYCO</name>
<evidence type="ECO:0000313" key="2">
    <source>
        <dbReference type="EMBL" id="BCI51382.1"/>
    </source>
</evidence>
<proteinExistence type="predicted"/>
<evidence type="ECO:0000313" key="3">
    <source>
        <dbReference type="Proteomes" id="UP000515734"/>
    </source>
</evidence>
<dbReference type="EMBL" id="AP023287">
    <property type="protein sequence ID" value="BCI51382.1"/>
    <property type="molecule type" value="Genomic_DNA"/>
</dbReference>
<feature type="compositionally biased region" description="Polar residues" evidence="1">
    <location>
        <begin position="57"/>
        <end position="74"/>
    </location>
</feature>
<dbReference type="InterPro" id="IPR011032">
    <property type="entry name" value="GroES-like_sf"/>
</dbReference>
<protein>
    <submittedName>
        <fullName evidence="2">Uncharacterized protein</fullName>
    </submittedName>
</protein>
<dbReference type="SUPFAM" id="SSF50129">
    <property type="entry name" value="GroES-like"/>
    <property type="match status" value="1"/>
</dbReference>
<organism evidence="2 3">
    <name type="scientific">Mycolicibacterium litorale</name>
    <dbReference type="NCBI Taxonomy" id="758802"/>
    <lineage>
        <taxon>Bacteria</taxon>
        <taxon>Bacillati</taxon>
        <taxon>Actinomycetota</taxon>
        <taxon>Actinomycetes</taxon>
        <taxon>Mycobacteriales</taxon>
        <taxon>Mycobacteriaceae</taxon>
        <taxon>Mycolicibacterium</taxon>
    </lineage>
</organism>